<dbReference type="OrthoDB" id="415622at2"/>
<sequence>MIRRGFFVGEDQPQHVAAERVKEVADELFSAGFVVDLHQLGFLTPLQLDVLVEQVRMVDRSLRPWDETRPPARQVRQKLELRQIGIELVQHSWQRPYKNSVADCEFVVAILAALCGDQKNLHPDAPSLSAAIDKTDALKLFSKTSFSNNHNRLYAMHALLTIGADKTQVIAAGLEQCRNSREMLSCILLGYAQPAPLAAFAVDRGLYPYMSMLSVPRRLRGAIVQSVSRCTQEWDVGLLLRYQRYWRQVFAKVHPYDVQGWEQARFQLDVVHGNCEWTSPVSQLDRAVARRDISGALAVAAGHPGLLVRRLRQFLVIIDDDPAQTAYLLQLVREVGIHAGTRTLTQAWTALMLDDISLAFRRHPCRMVQVEQKAETAESTPRVRAEIIDQLEKILDSRGSWHAQSPLSGTWEPLPDPAPGESLWLHLYWEGWDMQMLAYTFTADKSSIPNSYAKKTRFSSIRPGVSHEAIELSPDNDRTIRYILIEVHNLSNVPLGQITNFIAVEVAPHGRTLDTQPDSGRSMSSSTNTCVAFVIDMEKGDCLWLDAEIGHRTHEFSMPAASSKRLLEAILHINPLPET</sequence>
<dbReference type="AlphaFoldDB" id="A0A0G3H322"/>
<dbReference type="RefSeq" id="WP_047261728.1">
    <property type="nucleotide sequence ID" value="NZ_CP011542.1"/>
</dbReference>
<name>A0A0G3H322_9CORY</name>
<dbReference type="PATRIC" id="fig|571915.4.peg.1278"/>
<dbReference type="EMBL" id="CP011542">
    <property type="protein sequence ID" value="AKK05537.1"/>
    <property type="molecule type" value="Genomic_DNA"/>
</dbReference>
<proteinExistence type="predicted"/>
<dbReference type="Proteomes" id="UP000035199">
    <property type="component" value="Chromosome"/>
</dbReference>
<gene>
    <name evidence="1" type="ORF">CMUST_06005</name>
</gene>
<evidence type="ECO:0000313" key="2">
    <source>
        <dbReference type="Proteomes" id="UP000035199"/>
    </source>
</evidence>
<dbReference type="KEGG" id="cmv:CMUST_06005"/>
<organism evidence="1 2">
    <name type="scientific">Corynebacterium mustelae</name>
    <dbReference type="NCBI Taxonomy" id="571915"/>
    <lineage>
        <taxon>Bacteria</taxon>
        <taxon>Bacillati</taxon>
        <taxon>Actinomycetota</taxon>
        <taxon>Actinomycetes</taxon>
        <taxon>Mycobacteriales</taxon>
        <taxon>Corynebacteriaceae</taxon>
        <taxon>Corynebacterium</taxon>
    </lineage>
</organism>
<protein>
    <submittedName>
        <fullName evidence="1">Uncharacterized protein</fullName>
    </submittedName>
</protein>
<accession>A0A0G3H322</accession>
<dbReference type="STRING" id="571915.CMUST_06005"/>
<keyword evidence="2" id="KW-1185">Reference proteome</keyword>
<reference evidence="2" key="2">
    <citation type="submission" date="2015-05" db="EMBL/GenBank/DDBJ databases">
        <title>Complete genome sequence of Corynebacterium mustelae DSM 45274, isolated from various tissues of a male ferret with lethal sepsis.</title>
        <authorList>
            <person name="Ruckert C."/>
            <person name="Albersmeier A."/>
            <person name="Winkler A."/>
            <person name="Tauch A."/>
        </authorList>
    </citation>
    <scope>NUCLEOTIDE SEQUENCE [LARGE SCALE GENOMIC DNA]</scope>
    <source>
        <strain evidence="2">DSM 45274</strain>
    </source>
</reference>
<evidence type="ECO:0000313" key="1">
    <source>
        <dbReference type="EMBL" id="AKK05537.1"/>
    </source>
</evidence>
<reference evidence="1 2" key="1">
    <citation type="journal article" date="2015" name="Genome Announc.">
        <title>Complete Genome Sequence of the Type Strain Corynebacterium mustelae DSM 45274, Isolated from Various Tissues of a Male Ferret with Lethal Sepsis.</title>
        <authorList>
            <person name="Ruckert C."/>
            <person name="Eimer J."/>
            <person name="Winkler A."/>
            <person name="Tauch A."/>
        </authorList>
    </citation>
    <scope>NUCLEOTIDE SEQUENCE [LARGE SCALE GENOMIC DNA]</scope>
    <source>
        <strain evidence="1 2">DSM 45274</strain>
    </source>
</reference>